<organism evidence="1">
    <name type="scientific">Rhizophora mucronata</name>
    <name type="common">Asiatic mangrove</name>
    <dbReference type="NCBI Taxonomy" id="61149"/>
    <lineage>
        <taxon>Eukaryota</taxon>
        <taxon>Viridiplantae</taxon>
        <taxon>Streptophyta</taxon>
        <taxon>Embryophyta</taxon>
        <taxon>Tracheophyta</taxon>
        <taxon>Spermatophyta</taxon>
        <taxon>Magnoliopsida</taxon>
        <taxon>eudicotyledons</taxon>
        <taxon>Gunneridae</taxon>
        <taxon>Pentapetalae</taxon>
        <taxon>rosids</taxon>
        <taxon>fabids</taxon>
        <taxon>Malpighiales</taxon>
        <taxon>Rhizophoraceae</taxon>
        <taxon>Rhizophora</taxon>
    </lineage>
</organism>
<sequence length="35" mass="4276">MKQVYSPWCFVFRDESHLFADLSFWGFLKLFAFLV</sequence>
<dbReference type="EMBL" id="GGEC01010880">
    <property type="protein sequence ID" value="MBW91363.1"/>
    <property type="molecule type" value="Transcribed_RNA"/>
</dbReference>
<reference evidence="1" key="1">
    <citation type="submission" date="2018-02" db="EMBL/GenBank/DDBJ databases">
        <title>Rhizophora mucronata_Transcriptome.</title>
        <authorList>
            <person name="Meera S.P."/>
            <person name="Sreeshan A."/>
            <person name="Augustine A."/>
        </authorList>
    </citation>
    <scope>NUCLEOTIDE SEQUENCE</scope>
    <source>
        <tissue evidence="1">Leaf</tissue>
    </source>
</reference>
<protein>
    <submittedName>
        <fullName evidence="1">Uncharacterized protein</fullName>
    </submittedName>
</protein>
<name>A0A2P2JD35_RHIMU</name>
<accession>A0A2P2JD35</accession>
<proteinExistence type="predicted"/>
<dbReference type="AlphaFoldDB" id="A0A2P2JD35"/>
<evidence type="ECO:0000313" key="1">
    <source>
        <dbReference type="EMBL" id="MBW91363.1"/>
    </source>
</evidence>